<reference evidence="1 2" key="1">
    <citation type="submission" date="2019-02" db="EMBL/GenBank/DDBJ databases">
        <title>Deep-cultivation of Planctomycetes and their phenomic and genomic characterization uncovers novel biology.</title>
        <authorList>
            <person name="Wiegand S."/>
            <person name="Jogler M."/>
            <person name="Boedeker C."/>
            <person name="Pinto D."/>
            <person name="Vollmers J."/>
            <person name="Rivas-Marin E."/>
            <person name="Kohn T."/>
            <person name="Peeters S.H."/>
            <person name="Heuer A."/>
            <person name="Rast P."/>
            <person name="Oberbeckmann S."/>
            <person name="Bunk B."/>
            <person name="Jeske O."/>
            <person name="Meyerdierks A."/>
            <person name="Storesund J.E."/>
            <person name="Kallscheuer N."/>
            <person name="Luecker S."/>
            <person name="Lage O.M."/>
            <person name="Pohl T."/>
            <person name="Merkel B.J."/>
            <person name="Hornburger P."/>
            <person name="Mueller R.-W."/>
            <person name="Bruemmer F."/>
            <person name="Labrenz M."/>
            <person name="Spormann A.M."/>
            <person name="Op den Camp H."/>
            <person name="Overmann J."/>
            <person name="Amann R."/>
            <person name="Jetten M.S.M."/>
            <person name="Mascher T."/>
            <person name="Medema M.H."/>
            <person name="Devos D.P."/>
            <person name="Kaster A.-K."/>
            <person name="Ovreas L."/>
            <person name="Rohde M."/>
            <person name="Galperin M.Y."/>
            <person name="Jogler C."/>
        </authorList>
    </citation>
    <scope>NUCLEOTIDE SEQUENCE [LARGE SCALE GENOMIC DNA]</scope>
    <source>
        <strain evidence="1 2">I41</strain>
    </source>
</reference>
<dbReference type="OrthoDB" id="301428at2"/>
<evidence type="ECO:0000313" key="2">
    <source>
        <dbReference type="Proteomes" id="UP000317909"/>
    </source>
</evidence>
<protein>
    <submittedName>
        <fullName evidence="1">Uncharacterized protein</fullName>
    </submittedName>
</protein>
<proteinExistence type="predicted"/>
<dbReference type="RefSeq" id="WP_145430469.1">
    <property type="nucleotide sequence ID" value="NZ_CP036339.1"/>
</dbReference>
<dbReference type="Proteomes" id="UP000317909">
    <property type="component" value="Chromosome"/>
</dbReference>
<dbReference type="KEGG" id="llh:I41_04550"/>
<accession>A0A517TSF5</accession>
<dbReference type="EMBL" id="CP036339">
    <property type="protein sequence ID" value="QDT71298.1"/>
    <property type="molecule type" value="Genomic_DNA"/>
</dbReference>
<evidence type="ECO:0000313" key="1">
    <source>
        <dbReference type="EMBL" id="QDT71298.1"/>
    </source>
</evidence>
<gene>
    <name evidence="1" type="ORF">I41_04550</name>
</gene>
<name>A0A517TSF5_9BACT</name>
<keyword evidence="2" id="KW-1185">Reference proteome</keyword>
<dbReference type="AlphaFoldDB" id="A0A517TSF5"/>
<sequence length="74" mass="8377">MTRIRLACVECDRRDHADVAEIPPQWLDLGSVDEIDDLLEKVTGVDAIPQWYTHLSVCPDCLQKTKEEVAVAVR</sequence>
<organism evidence="1 2">
    <name type="scientific">Lacipirellula limnantheis</name>
    <dbReference type="NCBI Taxonomy" id="2528024"/>
    <lineage>
        <taxon>Bacteria</taxon>
        <taxon>Pseudomonadati</taxon>
        <taxon>Planctomycetota</taxon>
        <taxon>Planctomycetia</taxon>
        <taxon>Pirellulales</taxon>
        <taxon>Lacipirellulaceae</taxon>
        <taxon>Lacipirellula</taxon>
    </lineage>
</organism>